<sequence length="863" mass="94912">MATLENLKDMYDFALRPRMLYTLLKEDVPDEKKPLGTPLKLSRVVSNVQTFKLLAESFTSSMDAKLIERWKSAVDDWLNRLLFLVSSSTMPDKCWAGICLLGVTSQECSSERFLASYAVWFDKLLLHIQSPADSQFVKVASCTSMSDLLTRLAGFPNAKKDGTSHAGKLIQPVLRLLQEDSSENVWEGALHLLCIAITSFPASLHRHYDTVESVIASKILSGKCSLNMLKKLAYCLALLPKSKGDDDSWVSMMRKILLLVNSYLTEIFHGLEEETKWDEAVRLLVPPGEIAPTSLWGHSLLEETSEKARKRSKISSIKALMHCCCTMLATSYSVQVTVPIRSLLALIERVLMVDGSLPQVMSSFVIASDQEFVCSELPVLHSYSMELLISVIKGMRSQLLPHAAYVVRLVREYFSRCQLSELRIKIYSIIKMLLISMGVGIAIYLSQEVVNNALLDLNPNGDDTSSSVNQMDPSEALLQPCHKRRKHGPTGSLEQKYYRNSLEVEVPKSHAATLMSVKIAALETLEALLTMGGAFRSESWRSNVDNLLINMAVDSFKGGWANEESNCFFPNGPTSTHADLQLAILRALLASLLSPSRVRPPHLAQSLEVYRRGRQKTGTKLSELCSYALLALEVLIHPRFLPLADFPSAKSSHEVNHGFPEMLFSGGQKPSIPFSSGIQEIRHGSSDSDDDLESWLGGSKETDTPVDGQGKNINITKPSEYVGVQAGSLATSPGRSKEELKIAHADVEMGNFGDEIVDESQQVQEHMMQLRGQTSLKGATTSEVRDDLKVPELELTRVASETGGLVSTDKEIAPVQAGITDGGNETAPTSSTALKESVFGFESDGDSSAETFPDIVDADPDSD</sequence>
<comment type="caution">
    <text evidence="1">The sequence shown here is derived from an EMBL/GenBank/DDBJ whole genome shotgun (WGS) entry which is preliminary data.</text>
</comment>
<protein>
    <submittedName>
        <fullName evidence="1">Uncharacterized protein</fullName>
    </submittedName>
</protein>
<proteinExistence type="predicted"/>
<keyword evidence="2" id="KW-1185">Reference proteome</keyword>
<accession>A0ACB7GVG8</accession>
<reference evidence="2" key="1">
    <citation type="journal article" date="2016" name="Nat. Biotechnol.">
        <title>Sequencing wild and cultivated cassava and related species reveals extensive interspecific hybridization and genetic diversity.</title>
        <authorList>
            <person name="Bredeson J.V."/>
            <person name="Lyons J.B."/>
            <person name="Prochnik S.E."/>
            <person name="Wu G.A."/>
            <person name="Ha C.M."/>
            <person name="Edsinger-Gonzales E."/>
            <person name="Grimwood J."/>
            <person name="Schmutz J."/>
            <person name="Rabbi I.Y."/>
            <person name="Egesi C."/>
            <person name="Nauluvula P."/>
            <person name="Lebot V."/>
            <person name="Ndunguru J."/>
            <person name="Mkamilo G."/>
            <person name="Bart R.S."/>
            <person name="Setter T.L."/>
            <person name="Gleadow R.M."/>
            <person name="Kulakow P."/>
            <person name="Ferguson M.E."/>
            <person name="Rounsley S."/>
            <person name="Rokhsar D.S."/>
        </authorList>
    </citation>
    <scope>NUCLEOTIDE SEQUENCE [LARGE SCALE GENOMIC DNA]</scope>
    <source>
        <strain evidence="2">cv. AM560-2</strain>
    </source>
</reference>
<dbReference type="EMBL" id="CM004397">
    <property type="protein sequence ID" value="KAG8644215.1"/>
    <property type="molecule type" value="Genomic_DNA"/>
</dbReference>
<gene>
    <name evidence="1" type="ORF">MANES_11G108901v8</name>
</gene>
<evidence type="ECO:0000313" key="2">
    <source>
        <dbReference type="Proteomes" id="UP000091857"/>
    </source>
</evidence>
<name>A0ACB7GVG8_MANES</name>
<dbReference type="Proteomes" id="UP000091857">
    <property type="component" value="Chromosome 11"/>
</dbReference>
<organism evidence="1 2">
    <name type="scientific">Manihot esculenta</name>
    <name type="common">Cassava</name>
    <name type="synonym">Jatropha manihot</name>
    <dbReference type="NCBI Taxonomy" id="3983"/>
    <lineage>
        <taxon>Eukaryota</taxon>
        <taxon>Viridiplantae</taxon>
        <taxon>Streptophyta</taxon>
        <taxon>Embryophyta</taxon>
        <taxon>Tracheophyta</taxon>
        <taxon>Spermatophyta</taxon>
        <taxon>Magnoliopsida</taxon>
        <taxon>eudicotyledons</taxon>
        <taxon>Gunneridae</taxon>
        <taxon>Pentapetalae</taxon>
        <taxon>rosids</taxon>
        <taxon>fabids</taxon>
        <taxon>Malpighiales</taxon>
        <taxon>Euphorbiaceae</taxon>
        <taxon>Crotonoideae</taxon>
        <taxon>Manihoteae</taxon>
        <taxon>Manihot</taxon>
    </lineage>
</organism>
<evidence type="ECO:0000313" key="1">
    <source>
        <dbReference type="EMBL" id="KAG8644215.1"/>
    </source>
</evidence>